<reference evidence="1 2" key="1">
    <citation type="journal article" date="2016" name="Nat. Commun.">
        <title>Thousands of microbial genomes shed light on interconnected biogeochemical processes in an aquifer system.</title>
        <authorList>
            <person name="Anantharaman K."/>
            <person name="Brown C.T."/>
            <person name="Hug L.A."/>
            <person name="Sharon I."/>
            <person name="Castelle C.J."/>
            <person name="Probst A.J."/>
            <person name="Thomas B.C."/>
            <person name="Singh A."/>
            <person name="Wilkins M.J."/>
            <person name="Karaoz U."/>
            <person name="Brodie E.L."/>
            <person name="Williams K.H."/>
            <person name="Hubbard S.S."/>
            <person name="Banfield J.F."/>
        </authorList>
    </citation>
    <scope>NUCLEOTIDE SEQUENCE [LARGE SCALE GENOMIC DNA]</scope>
</reference>
<organism evidence="1 2">
    <name type="scientific">Candidatus Glassbacteria bacterium GWA2_58_10</name>
    <dbReference type="NCBI Taxonomy" id="1817865"/>
    <lineage>
        <taxon>Bacteria</taxon>
        <taxon>Candidatus Glassiibacteriota</taxon>
    </lineage>
</organism>
<protein>
    <submittedName>
        <fullName evidence="1">Uncharacterized protein</fullName>
    </submittedName>
</protein>
<gene>
    <name evidence="1" type="ORF">A2Z86_03655</name>
</gene>
<dbReference type="Proteomes" id="UP000176992">
    <property type="component" value="Unassembled WGS sequence"/>
</dbReference>
<accession>A0A1F5YBE6</accession>
<sequence length="85" mass="9858">MPEFNDLLTHLEQKLSTIKVVYDLLYAKMGEDAAALDKDTIVHFRASEVENLLITLENFVEEQDALIQDFIENHRKSTHLEQISK</sequence>
<proteinExistence type="predicted"/>
<evidence type="ECO:0000313" key="2">
    <source>
        <dbReference type="Proteomes" id="UP000176992"/>
    </source>
</evidence>
<name>A0A1F5YBE6_9BACT</name>
<evidence type="ECO:0000313" key="1">
    <source>
        <dbReference type="EMBL" id="OGF97493.1"/>
    </source>
</evidence>
<comment type="caution">
    <text evidence="1">The sequence shown here is derived from an EMBL/GenBank/DDBJ whole genome shotgun (WGS) entry which is preliminary data.</text>
</comment>
<dbReference type="EMBL" id="MFIV01000226">
    <property type="protein sequence ID" value="OGF97493.1"/>
    <property type="molecule type" value="Genomic_DNA"/>
</dbReference>
<dbReference type="AlphaFoldDB" id="A0A1F5YBE6"/>